<dbReference type="PROSITE" id="PS50977">
    <property type="entry name" value="HTH_TETR_2"/>
    <property type="match status" value="1"/>
</dbReference>
<evidence type="ECO:0000259" key="5">
    <source>
        <dbReference type="PROSITE" id="PS50977"/>
    </source>
</evidence>
<evidence type="ECO:0000313" key="6">
    <source>
        <dbReference type="EMBL" id="MBR7744785.1"/>
    </source>
</evidence>
<evidence type="ECO:0000256" key="2">
    <source>
        <dbReference type="ARBA" id="ARBA00023125"/>
    </source>
</evidence>
<evidence type="ECO:0000256" key="4">
    <source>
        <dbReference type="PROSITE-ProRule" id="PRU00335"/>
    </source>
</evidence>
<sequence length="213" mass="23192">MTTTPCRTTSLRERKRAETRRTLALAAYTIVRDEGVDAVTAEAVAERAGVSRRTFFNYFPSVEQVLTASVAEFFTALSRRLDERPQDEPLRASLLAVVDDPSDLDLVERIGVLVEAGESSAHAKSLILGELHTWLDWLEGWLRGRLGDAPSELHVAFVATSILACGEAALRVWARHAAGSETPTRSFQAAFTEAIALLGTDLLPDDTVVAGRS</sequence>
<dbReference type="RefSeq" id="WP_211604303.1">
    <property type="nucleotide sequence ID" value="NZ_JAGSNF010000023.1"/>
</dbReference>
<reference evidence="6" key="1">
    <citation type="submission" date="2021-04" db="EMBL/GenBank/DDBJ databases">
        <title>Phycicoccus avicenniae sp. nov., a novel endophytic actinomycetes isolated from branch of Avicennia mariana.</title>
        <authorList>
            <person name="Tuo L."/>
        </authorList>
    </citation>
    <scope>NUCLEOTIDE SEQUENCE</scope>
    <source>
        <strain evidence="6">BSK3Z-2</strain>
    </source>
</reference>
<dbReference type="Pfam" id="PF00440">
    <property type="entry name" value="TetR_N"/>
    <property type="match status" value="1"/>
</dbReference>
<evidence type="ECO:0000256" key="3">
    <source>
        <dbReference type="ARBA" id="ARBA00023163"/>
    </source>
</evidence>
<dbReference type="GO" id="GO:0000976">
    <property type="term" value="F:transcription cis-regulatory region binding"/>
    <property type="evidence" value="ECO:0007669"/>
    <property type="project" value="TreeGrafter"/>
</dbReference>
<name>A0A941I1C6_9MICO</name>
<dbReference type="GO" id="GO:0003700">
    <property type="term" value="F:DNA-binding transcription factor activity"/>
    <property type="evidence" value="ECO:0007669"/>
    <property type="project" value="TreeGrafter"/>
</dbReference>
<dbReference type="Gene3D" id="1.10.357.10">
    <property type="entry name" value="Tetracycline Repressor, domain 2"/>
    <property type="match status" value="1"/>
</dbReference>
<evidence type="ECO:0000313" key="7">
    <source>
        <dbReference type="Proteomes" id="UP000677016"/>
    </source>
</evidence>
<feature type="DNA-binding region" description="H-T-H motif" evidence="4">
    <location>
        <begin position="40"/>
        <end position="59"/>
    </location>
</feature>
<dbReference type="SUPFAM" id="SSF46689">
    <property type="entry name" value="Homeodomain-like"/>
    <property type="match status" value="1"/>
</dbReference>
<protein>
    <submittedName>
        <fullName evidence="6">TetR family transcriptional regulator</fullName>
    </submittedName>
</protein>
<dbReference type="PANTHER" id="PTHR30055:SF238">
    <property type="entry name" value="MYCOFACTOCIN BIOSYNTHESIS TRANSCRIPTIONAL REGULATOR MFTR-RELATED"/>
    <property type="match status" value="1"/>
</dbReference>
<dbReference type="InterPro" id="IPR009057">
    <property type="entry name" value="Homeodomain-like_sf"/>
</dbReference>
<organism evidence="6 7">
    <name type="scientific">Phycicoccus avicenniae</name>
    <dbReference type="NCBI Taxonomy" id="2828860"/>
    <lineage>
        <taxon>Bacteria</taxon>
        <taxon>Bacillati</taxon>
        <taxon>Actinomycetota</taxon>
        <taxon>Actinomycetes</taxon>
        <taxon>Micrococcales</taxon>
        <taxon>Intrasporangiaceae</taxon>
        <taxon>Phycicoccus</taxon>
    </lineage>
</organism>
<dbReference type="InterPro" id="IPR050109">
    <property type="entry name" value="HTH-type_TetR-like_transc_reg"/>
</dbReference>
<feature type="domain" description="HTH tetR-type" evidence="5">
    <location>
        <begin position="17"/>
        <end position="77"/>
    </location>
</feature>
<comment type="caution">
    <text evidence="6">The sequence shown here is derived from an EMBL/GenBank/DDBJ whole genome shotgun (WGS) entry which is preliminary data.</text>
</comment>
<dbReference type="InterPro" id="IPR001647">
    <property type="entry name" value="HTH_TetR"/>
</dbReference>
<dbReference type="EMBL" id="JAGSNF010000023">
    <property type="protein sequence ID" value="MBR7744785.1"/>
    <property type="molecule type" value="Genomic_DNA"/>
</dbReference>
<keyword evidence="2 4" id="KW-0238">DNA-binding</keyword>
<keyword evidence="3" id="KW-0804">Transcription</keyword>
<dbReference type="PANTHER" id="PTHR30055">
    <property type="entry name" value="HTH-TYPE TRANSCRIPTIONAL REGULATOR RUTR"/>
    <property type="match status" value="1"/>
</dbReference>
<keyword evidence="7" id="KW-1185">Reference proteome</keyword>
<gene>
    <name evidence="6" type="ORF">KC207_15925</name>
</gene>
<evidence type="ECO:0000256" key="1">
    <source>
        <dbReference type="ARBA" id="ARBA00023015"/>
    </source>
</evidence>
<dbReference type="AlphaFoldDB" id="A0A941I1C6"/>
<accession>A0A941I1C6</accession>
<keyword evidence="1" id="KW-0805">Transcription regulation</keyword>
<dbReference type="Proteomes" id="UP000677016">
    <property type="component" value="Unassembled WGS sequence"/>
</dbReference>
<proteinExistence type="predicted"/>